<evidence type="ECO:0000256" key="8">
    <source>
        <dbReference type="SAM" id="SignalP"/>
    </source>
</evidence>
<keyword evidence="10" id="KW-1185">Reference proteome</keyword>
<comment type="caution">
    <text evidence="9">The sequence shown here is derived from an EMBL/GenBank/DDBJ whole genome shotgun (WGS) entry which is preliminary data.</text>
</comment>
<evidence type="ECO:0000256" key="2">
    <source>
        <dbReference type="ARBA" id="ARBA00022617"/>
    </source>
</evidence>
<evidence type="ECO:0000256" key="4">
    <source>
        <dbReference type="ARBA" id="ARBA00022982"/>
    </source>
</evidence>
<protein>
    <submittedName>
        <fullName evidence="9">Cytochrome c</fullName>
    </submittedName>
</protein>
<dbReference type="InterPro" id="IPR010980">
    <property type="entry name" value="Cyt_c/b562"/>
</dbReference>
<organism evidence="9 10">
    <name type="scientific">Marinobacterium lacunae</name>
    <dbReference type="NCBI Taxonomy" id="1232683"/>
    <lineage>
        <taxon>Bacteria</taxon>
        <taxon>Pseudomonadati</taxon>
        <taxon>Pseudomonadota</taxon>
        <taxon>Gammaproteobacteria</taxon>
        <taxon>Oceanospirillales</taxon>
        <taxon>Oceanospirillaceae</taxon>
        <taxon>Marinobacterium</taxon>
    </lineage>
</organism>
<name>A0A081G225_9GAMM</name>
<evidence type="ECO:0000256" key="7">
    <source>
        <dbReference type="PIRSR" id="PIRSR000027-2"/>
    </source>
</evidence>
<dbReference type="AlphaFoldDB" id="A0A081G225"/>
<keyword evidence="8" id="KW-0732">Signal</keyword>
<reference evidence="9 10" key="1">
    <citation type="submission" date="2014-04" db="EMBL/GenBank/DDBJ databases">
        <title>Marinobacterium kochiensis sp. nov., isolated from sediment sample collected from Kochi backwaters in Kerala, India.</title>
        <authorList>
            <person name="Singh A."/>
            <person name="Pinnaka A.K."/>
        </authorList>
    </citation>
    <scope>NUCLEOTIDE SEQUENCE [LARGE SCALE GENOMIC DNA]</scope>
    <source>
        <strain evidence="9 10">AK27</strain>
    </source>
</reference>
<evidence type="ECO:0000256" key="1">
    <source>
        <dbReference type="ARBA" id="ARBA00022448"/>
    </source>
</evidence>
<dbReference type="PRINTS" id="PR00608">
    <property type="entry name" value="CYTCHROMECII"/>
</dbReference>
<dbReference type="Gene3D" id="1.20.120.10">
    <property type="entry name" value="Cytochrome c/b562"/>
    <property type="match status" value="1"/>
</dbReference>
<dbReference type="STRING" id="1232683.ADIMK_1283"/>
<feature type="binding site" description="covalent" evidence="7">
    <location>
        <position position="138"/>
    </location>
    <ligand>
        <name>heme c</name>
        <dbReference type="ChEBI" id="CHEBI:61717"/>
    </ligand>
</feature>
<gene>
    <name evidence="9" type="ORF">ADIMK_1283</name>
</gene>
<accession>A0A081G225</accession>
<keyword evidence="4" id="KW-0249">Electron transport</keyword>
<feature type="signal peptide" evidence="8">
    <location>
        <begin position="1"/>
        <end position="22"/>
    </location>
</feature>
<comment type="PTM">
    <text evidence="7">Binds 1 heme group per subunit.</text>
</comment>
<feature type="chain" id="PRO_5001757487" evidence="8">
    <location>
        <begin position="23"/>
        <end position="148"/>
    </location>
</feature>
<evidence type="ECO:0000256" key="5">
    <source>
        <dbReference type="ARBA" id="ARBA00023004"/>
    </source>
</evidence>
<dbReference type="PIRSF" id="PIRSF000027">
    <property type="entry name" value="Cytc_c_prime"/>
    <property type="match status" value="1"/>
</dbReference>
<dbReference type="PROSITE" id="PS51009">
    <property type="entry name" value="CYTCII"/>
    <property type="match status" value="1"/>
</dbReference>
<keyword evidence="5 6" id="KW-0408">Iron</keyword>
<dbReference type="InterPro" id="IPR012127">
    <property type="entry name" value="Cyt_c_prime"/>
</dbReference>
<evidence type="ECO:0000256" key="3">
    <source>
        <dbReference type="ARBA" id="ARBA00022723"/>
    </source>
</evidence>
<proteinExistence type="predicted"/>
<feature type="binding site" description="axial binding residue" evidence="6">
    <location>
        <position position="142"/>
    </location>
    <ligand>
        <name>heme c</name>
        <dbReference type="ChEBI" id="CHEBI:61717"/>
    </ligand>
    <ligandPart>
        <name>Fe</name>
        <dbReference type="ChEBI" id="CHEBI:18248"/>
    </ligandPart>
</feature>
<dbReference type="RefSeq" id="WP_036185064.1">
    <property type="nucleotide sequence ID" value="NZ_JMQN01000015.1"/>
</dbReference>
<dbReference type="GO" id="GO:0005506">
    <property type="term" value="F:iron ion binding"/>
    <property type="evidence" value="ECO:0007669"/>
    <property type="project" value="InterPro"/>
</dbReference>
<dbReference type="PATRIC" id="fig|1232683.4.peg.1273"/>
<dbReference type="GO" id="GO:0042597">
    <property type="term" value="C:periplasmic space"/>
    <property type="evidence" value="ECO:0007669"/>
    <property type="project" value="InterPro"/>
</dbReference>
<dbReference type="GO" id="GO:0009055">
    <property type="term" value="F:electron transfer activity"/>
    <property type="evidence" value="ECO:0007669"/>
    <property type="project" value="InterPro"/>
</dbReference>
<keyword evidence="2 7" id="KW-0349">Heme</keyword>
<evidence type="ECO:0000256" key="6">
    <source>
        <dbReference type="PIRSR" id="PIRSR000027-1"/>
    </source>
</evidence>
<dbReference type="Proteomes" id="UP000028252">
    <property type="component" value="Unassembled WGS sequence"/>
</dbReference>
<dbReference type="Pfam" id="PF01322">
    <property type="entry name" value="Cytochrom_C_2"/>
    <property type="match status" value="1"/>
</dbReference>
<dbReference type="eggNOG" id="COG3909">
    <property type="taxonomic scope" value="Bacteria"/>
</dbReference>
<dbReference type="EMBL" id="JMQN01000015">
    <property type="protein sequence ID" value="KEA64830.1"/>
    <property type="molecule type" value="Genomic_DNA"/>
</dbReference>
<dbReference type="GO" id="GO:0022900">
    <property type="term" value="P:electron transport chain"/>
    <property type="evidence" value="ECO:0007669"/>
    <property type="project" value="InterPro"/>
</dbReference>
<sequence>MKKYMTAAVGGVLLVSALSVQAAEVDDAIEYRQGIFNAFKWNLGPMGAMIKGKMPYDQAQFTLHAQRLETLSHMPLEGFVEGSDSGDTDAKAEIWSDMDTFSAGFDKLQTNAAALVEASNTGDMEQIKPAFGAVAKSCKGCHDNFRKD</sequence>
<dbReference type="InterPro" id="IPR002321">
    <property type="entry name" value="Cyt_c_II"/>
</dbReference>
<feature type="binding site" description="covalent" evidence="7">
    <location>
        <position position="141"/>
    </location>
    <ligand>
        <name>heme c</name>
        <dbReference type="ChEBI" id="CHEBI:61717"/>
    </ligand>
</feature>
<dbReference type="InterPro" id="IPR015984">
    <property type="entry name" value="Cyt_c_prime_subgr"/>
</dbReference>
<evidence type="ECO:0000313" key="10">
    <source>
        <dbReference type="Proteomes" id="UP000028252"/>
    </source>
</evidence>
<evidence type="ECO:0000313" key="9">
    <source>
        <dbReference type="EMBL" id="KEA64830.1"/>
    </source>
</evidence>
<keyword evidence="1" id="KW-0813">Transport</keyword>
<dbReference type="SUPFAM" id="SSF47175">
    <property type="entry name" value="Cytochromes"/>
    <property type="match status" value="1"/>
</dbReference>
<keyword evidence="3 6" id="KW-0479">Metal-binding</keyword>
<dbReference type="GO" id="GO:0020037">
    <property type="term" value="F:heme binding"/>
    <property type="evidence" value="ECO:0007669"/>
    <property type="project" value="InterPro"/>
</dbReference>